<evidence type="ECO:0000259" key="1">
    <source>
        <dbReference type="PROSITE" id="PS50234"/>
    </source>
</evidence>
<dbReference type="EMBL" id="GEEE01012796">
    <property type="protein sequence ID" value="JAP50429.1"/>
    <property type="molecule type" value="Transcribed_RNA"/>
</dbReference>
<protein>
    <submittedName>
        <fullName evidence="3">von Willebrand factor A domain-containing protein 5A</fullName>
    </submittedName>
</protein>
<dbReference type="SUPFAM" id="SSF53300">
    <property type="entry name" value="vWA-like"/>
    <property type="match status" value="1"/>
</dbReference>
<reference evidence="4" key="1">
    <citation type="submission" date="2016-01" db="EMBL/GenBank/DDBJ databases">
        <title>Reference transcriptome for the parasite Schistocephalus solidus: insights into the molecular evolution of parasitism.</title>
        <authorList>
            <person name="Hebert F.O."/>
            <person name="Grambauer S."/>
            <person name="Barber I."/>
            <person name="Landry C.R."/>
            <person name="Aubin-Horth N."/>
        </authorList>
    </citation>
    <scope>NUCLEOTIDE SEQUENCE</scope>
</reference>
<dbReference type="PROSITE" id="PS51468">
    <property type="entry name" value="VIT"/>
    <property type="match status" value="1"/>
</dbReference>
<sequence length="836" mass="90240">MCCPYGNTFGLKDVREYPPTAIPLQTVRINTTIINATADVGCTFAFHNDSDKTLETEFCFPLDSDAAVYHFEAKIGEKRLIAKCRERVEAEATYKKAVEEDHTAFMMHEDEFMGDTFVMKVGNVPPKENIHLTLRYFTPLTVRDADLEEERFKDLRNSSLLVLTLPFVLNDRYGPMGGHAQRQFEVSTVPNLSNISADCKLDFTAEVFGSSPILAVTSPTQQTFMLKYATEDKLSASVKLESPFSFDSDLEMELAFADPHSMMISYEPAAKASESGTSDFLSSLDCITTNFLPNFPPSTEVASAGRRREIVFLIDRSGSMEGESIQQAKKALLIFLKSLPSACRFQIVGFGSIHAALFSEPLDYTEETLKRAIAYQEDLEADMGGTEVLPALEAVYAVPLTGAGWSRQIIFLTDGDVMNQTEVVSLVQKHSADSRLFAIGLGMGASTSLVKGVARAGGGKAVFVRNPESLATAVMDILKCTLQDPATEVSLSWQVQSLTSSSPLEVLTIPSHLPPLFYGSYLTVFGLVKNPAREKLTGSATLTFTLNGQSHCLQALLPQPSSAVSASSSSLLHRQAAKAQIIELVDQHSGLAGHRESGEAASEIQRKIVALAVAANVSSPFTSFIGVDPVSLVASRRPTPRPMYDCVDFCASPCVVQAACSGLQMGGTMAAMRMSAAPMWMMQEEAAMEEEEGSKDEDCLCADSSSAAQSAGTATAATATEDVIAGIAALQEFAGCWPLNAELSRLLGCSLEALMDTTPPNFSGDDGRIWATALVLVFLKVKTARRSTEWLFLAKKGQSWLAKHLPPTAPSAKGDSSIDSLFSLAKTTLTSLTPKT</sequence>
<dbReference type="Gene3D" id="3.40.50.410">
    <property type="entry name" value="von Willebrand factor, type A domain"/>
    <property type="match status" value="1"/>
</dbReference>
<dbReference type="SMART" id="SM00609">
    <property type="entry name" value="VIT"/>
    <property type="match status" value="1"/>
</dbReference>
<name>A0A0V0J1P2_SCHSO</name>
<accession>A0A0V0J1P2</accession>
<proteinExistence type="predicted"/>
<feature type="domain" description="VWFA" evidence="1">
    <location>
        <begin position="309"/>
        <end position="478"/>
    </location>
</feature>
<dbReference type="SMART" id="SM00327">
    <property type="entry name" value="VWA"/>
    <property type="match status" value="1"/>
</dbReference>
<dbReference type="InterPro" id="IPR002035">
    <property type="entry name" value="VWF_A"/>
</dbReference>
<dbReference type="EMBL" id="GEEE01003778">
    <property type="protein sequence ID" value="JAP59447.1"/>
    <property type="molecule type" value="Transcribed_RNA"/>
</dbReference>
<dbReference type="Pfam" id="PF08487">
    <property type="entry name" value="VIT"/>
    <property type="match status" value="1"/>
</dbReference>
<dbReference type="PANTHER" id="PTHR45737">
    <property type="entry name" value="VON WILLEBRAND FACTOR A DOMAIN-CONTAINING PROTEIN 5A"/>
    <property type="match status" value="1"/>
</dbReference>
<evidence type="ECO:0000313" key="4">
    <source>
        <dbReference type="EMBL" id="JAP59447.1"/>
    </source>
</evidence>
<feature type="domain" description="VIT" evidence="2">
    <location>
        <begin position="8"/>
        <end position="138"/>
    </location>
</feature>
<dbReference type="AlphaFoldDB" id="A0A0V0J1P2"/>
<organism evidence="4">
    <name type="scientific">Schistocephalus solidus</name>
    <name type="common">Tapeworm</name>
    <dbReference type="NCBI Taxonomy" id="70667"/>
    <lineage>
        <taxon>Eukaryota</taxon>
        <taxon>Metazoa</taxon>
        <taxon>Spiralia</taxon>
        <taxon>Lophotrochozoa</taxon>
        <taxon>Platyhelminthes</taxon>
        <taxon>Cestoda</taxon>
        <taxon>Eucestoda</taxon>
        <taxon>Diphyllobothriidea</taxon>
        <taxon>Diphyllobothriidae</taxon>
        <taxon>Schistocephalus</taxon>
    </lineage>
</organism>
<gene>
    <name evidence="3" type="primary">VMA5A</name>
    <name evidence="4" type="ORF">TR92346</name>
</gene>
<dbReference type="InterPro" id="IPR036465">
    <property type="entry name" value="vWFA_dom_sf"/>
</dbReference>
<dbReference type="PROSITE" id="PS50234">
    <property type="entry name" value="VWFA"/>
    <property type="match status" value="1"/>
</dbReference>
<dbReference type="Pfam" id="PF13768">
    <property type="entry name" value="VWA_3"/>
    <property type="match status" value="1"/>
</dbReference>
<evidence type="ECO:0000259" key="2">
    <source>
        <dbReference type="PROSITE" id="PS51468"/>
    </source>
</evidence>
<dbReference type="InterPro" id="IPR013694">
    <property type="entry name" value="VIT"/>
</dbReference>
<evidence type="ECO:0000313" key="3">
    <source>
        <dbReference type="EMBL" id="JAP50429.1"/>
    </source>
</evidence>
<dbReference type="PANTHER" id="PTHR45737:SF6">
    <property type="entry name" value="VON WILLEBRAND FACTOR A DOMAIN-CONTAINING PROTEIN 5A"/>
    <property type="match status" value="1"/>
</dbReference>